<feature type="domain" description="Methyltransferase type 11" evidence="1">
    <location>
        <begin position="15"/>
        <end position="116"/>
    </location>
</feature>
<dbReference type="Gene3D" id="3.40.50.150">
    <property type="entry name" value="Vaccinia Virus protein VP39"/>
    <property type="match status" value="1"/>
</dbReference>
<dbReference type="EMBL" id="VSSQ01077041">
    <property type="protein sequence ID" value="MPN27228.1"/>
    <property type="molecule type" value="Genomic_DNA"/>
</dbReference>
<gene>
    <name evidence="2" type="ORF">SDC9_174656</name>
</gene>
<proteinExistence type="predicted"/>
<evidence type="ECO:0000313" key="2">
    <source>
        <dbReference type="EMBL" id="MPN27228.1"/>
    </source>
</evidence>
<protein>
    <recommendedName>
        <fullName evidence="1">Methyltransferase type 11 domain-containing protein</fullName>
    </recommendedName>
</protein>
<sequence length="207" mass="24077">MVWDKLSERKPKVILDIASGMGGGIKDIIERIDWQCMIIMTDLSYRILSWDKRFFETVKVNPYVELVYIACDCAKLPIKPESIDTVLSNGGFESMQYKRMNGFSEGYRILKKEGETIYNMSIVEDKSSLNSKKWLSLTHSLGWSDEKEFSEQYVEIGEWIATCEKYGYKKTEVEKLYGELPAPDTDVFPFENEIMQWMCNYVCVSIK</sequence>
<dbReference type="SUPFAM" id="SSF53335">
    <property type="entry name" value="S-adenosyl-L-methionine-dependent methyltransferases"/>
    <property type="match status" value="1"/>
</dbReference>
<dbReference type="InterPro" id="IPR013216">
    <property type="entry name" value="Methyltransf_11"/>
</dbReference>
<name>A0A645GJY1_9ZZZZ</name>
<evidence type="ECO:0000259" key="1">
    <source>
        <dbReference type="Pfam" id="PF08241"/>
    </source>
</evidence>
<dbReference type="AlphaFoldDB" id="A0A645GJY1"/>
<reference evidence="2" key="1">
    <citation type="submission" date="2019-08" db="EMBL/GenBank/DDBJ databases">
        <authorList>
            <person name="Kucharzyk K."/>
            <person name="Murdoch R.W."/>
            <person name="Higgins S."/>
            <person name="Loffler F."/>
        </authorList>
    </citation>
    <scope>NUCLEOTIDE SEQUENCE</scope>
</reference>
<accession>A0A645GJY1</accession>
<dbReference type="Pfam" id="PF08241">
    <property type="entry name" value="Methyltransf_11"/>
    <property type="match status" value="1"/>
</dbReference>
<comment type="caution">
    <text evidence="2">The sequence shown here is derived from an EMBL/GenBank/DDBJ whole genome shotgun (WGS) entry which is preliminary data.</text>
</comment>
<dbReference type="GO" id="GO:0008757">
    <property type="term" value="F:S-adenosylmethionine-dependent methyltransferase activity"/>
    <property type="evidence" value="ECO:0007669"/>
    <property type="project" value="InterPro"/>
</dbReference>
<dbReference type="InterPro" id="IPR029063">
    <property type="entry name" value="SAM-dependent_MTases_sf"/>
</dbReference>
<dbReference type="CDD" id="cd02440">
    <property type="entry name" value="AdoMet_MTases"/>
    <property type="match status" value="1"/>
</dbReference>
<organism evidence="2">
    <name type="scientific">bioreactor metagenome</name>
    <dbReference type="NCBI Taxonomy" id="1076179"/>
    <lineage>
        <taxon>unclassified sequences</taxon>
        <taxon>metagenomes</taxon>
        <taxon>ecological metagenomes</taxon>
    </lineage>
</organism>